<evidence type="ECO:0000313" key="2">
    <source>
        <dbReference type="EMBL" id="MBB4044041.1"/>
    </source>
</evidence>
<gene>
    <name evidence="2" type="ORF">GGR06_001830</name>
</gene>
<sequence length="317" mass="37308">MIKVNHKTTVSVIVPNYNHKKYLHQRIDSILEQTFTNYEIILLDDHSTDDSQEILSSYQSNPHISHIILNSENSGSPFVQWEKGIDLAKGKYIWIAESDDYASPLFLEYTVNALETHPEAQLCYTGSHIIDATSSPIKLEGFDKWEEDGLSYIFNSHEYIKSHLLHHNSIYNASMVLFKKEHCLSAITTEYKKMRYAGDWLFWIEQCRKGDVIEIRKKLNYFRKHDKNTTLKGDENGNAIIEISFIKGFLYKNIQLNWAQKIIDKSSFYRHIKYYPVSKQRRKELYKISSQQANVTFCSYIIGQRVKSYMKHRNRNQ</sequence>
<organism evidence="2 3">
    <name type="scientific">Bacteroides reticulotermitis</name>
    <dbReference type="NCBI Taxonomy" id="1133319"/>
    <lineage>
        <taxon>Bacteria</taxon>
        <taxon>Pseudomonadati</taxon>
        <taxon>Bacteroidota</taxon>
        <taxon>Bacteroidia</taxon>
        <taxon>Bacteroidales</taxon>
        <taxon>Bacteroidaceae</taxon>
        <taxon>Bacteroides</taxon>
    </lineage>
</organism>
<dbReference type="EMBL" id="JACIER010000006">
    <property type="protein sequence ID" value="MBB4044041.1"/>
    <property type="molecule type" value="Genomic_DNA"/>
</dbReference>
<dbReference type="GO" id="GO:0016740">
    <property type="term" value="F:transferase activity"/>
    <property type="evidence" value="ECO:0007669"/>
    <property type="project" value="UniProtKB-KW"/>
</dbReference>
<evidence type="ECO:0000259" key="1">
    <source>
        <dbReference type="Pfam" id="PF00535"/>
    </source>
</evidence>
<accession>A0A840CYW9</accession>
<dbReference type="InterPro" id="IPR029044">
    <property type="entry name" value="Nucleotide-diphossugar_trans"/>
</dbReference>
<comment type="caution">
    <text evidence="2">The sequence shown here is derived from an EMBL/GenBank/DDBJ whole genome shotgun (WGS) entry which is preliminary data.</text>
</comment>
<protein>
    <submittedName>
        <fullName evidence="2">Glycosyltransferase involved in cell wall biosynthesis</fullName>
    </submittedName>
</protein>
<dbReference type="RefSeq" id="WP_044160429.1">
    <property type="nucleotide sequence ID" value="NZ_JACIER010000006.1"/>
</dbReference>
<dbReference type="Pfam" id="PF00535">
    <property type="entry name" value="Glycos_transf_2"/>
    <property type="match status" value="1"/>
</dbReference>
<reference evidence="2" key="1">
    <citation type="submission" date="2020-08" db="EMBL/GenBank/DDBJ databases">
        <title>Genomic Encyclopedia of Type Strains, Phase IV (KMG-IV): sequencing the most valuable type-strain genomes for metagenomic binning, comparative biology and taxonomic classification.</title>
        <authorList>
            <person name="Goeker M."/>
        </authorList>
    </citation>
    <scope>NUCLEOTIDE SEQUENCE [LARGE SCALE GENOMIC DNA]</scope>
    <source>
        <strain evidence="2">DSM 105720</strain>
    </source>
</reference>
<dbReference type="Proteomes" id="UP000560658">
    <property type="component" value="Unassembled WGS sequence"/>
</dbReference>
<keyword evidence="3" id="KW-1185">Reference proteome</keyword>
<dbReference type="CDD" id="cd00761">
    <property type="entry name" value="Glyco_tranf_GTA_type"/>
    <property type="match status" value="1"/>
</dbReference>
<dbReference type="Gene3D" id="3.90.550.10">
    <property type="entry name" value="Spore Coat Polysaccharide Biosynthesis Protein SpsA, Chain A"/>
    <property type="match status" value="1"/>
</dbReference>
<evidence type="ECO:0000313" key="3">
    <source>
        <dbReference type="Proteomes" id="UP000560658"/>
    </source>
</evidence>
<name>A0A840CYW9_9BACE</name>
<feature type="domain" description="Glycosyltransferase 2-like" evidence="1">
    <location>
        <begin position="11"/>
        <end position="175"/>
    </location>
</feature>
<dbReference type="PANTHER" id="PTHR43685:SF2">
    <property type="entry name" value="GLYCOSYLTRANSFERASE 2-LIKE DOMAIN-CONTAINING PROTEIN"/>
    <property type="match status" value="1"/>
</dbReference>
<dbReference type="InterPro" id="IPR001173">
    <property type="entry name" value="Glyco_trans_2-like"/>
</dbReference>
<dbReference type="SUPFAM" id="SSF53448">
    <property type="entry name" value="Nucleotide-diphospho-sugar transferases"/>
    <property type="match status" value="1"/>
</dbReference>
<dbReference type="InterPro" id="IPR050834">
    <property type="entry name" value="Glycosyltransf_2"/>
</dbReference>
<dbReference type="AlphaFoldDB" id="A0A840CYW9"/>
<proteinExistence type="predicted"/>
<dbReference type="PANTHER" id="PTHR43685">
    <property type="entry name" value="GLYCOSYLTRANSFERASE"/>
    <property type="match status" value="1"/>
</dbReference>